<name>A0A5E4MF94_9HEMI</name>
<dbReference type="AlphaFoldDB" id="A0A5E4MF94"/>
<gene>
    <name evidence="1" type="ORF">CINCED_3A011490</name>
</gene>
<proteinExistence type="predicted"/>
<evidence type="ECO:0000313" key="1">
    <source>
        <dbReference type="EMBL" id="VVC30865.1"/>
    </source>
</evidence>
<dbReference type="Proteomes" id="UP000325440">
    <property type="component" value="Unassembled WGS sequence"/>
</dbReference>
<sequence>PRLGLKIEKIAEHAHIKQIETRFVEKFHWDLFFYDNDLLRSKLNWHLNGYTPMAQLAHNLRGTGA</sequence>
<accession>A0A5E4MF94</accession>
<reference evidence="1 2" key="1">
    <citation type="submission" date="2019-08" db="EMBL/GenBank/DDBJ databases">
        <authorList>
            <person name="Alioto T."/>
            <person name="Alioto T."/>
            <person name="Gomez Garrido J."/>
        </authorList>
    </citation>
    <scope>NUCLEOTIDE SEQUENCE [LARGE SCALE GENOMIC DNA]</scope>
</reference>
<protein>
    <submittedName>
        <fullName evidence="1">Uncharacterized protein</fullName>
    </submittedName>
</protein>
<organism evidence="1 2">
    <name type="scientific">Cinara cedri</name>
    <dbReference type="NCBI Taxonomy" id="506608"/>
    <lineage>
        <taxon>Eukaryota</taxon>
        <taxon>Metazoa</taxon>
        <taxon>Ecdysozoa</taxon>
        <taxon>Arthropoda</taxon>
        <taxon>Hexapoda</taxon>
        <taxon>Insecta</taxon>
        <taxon>Pterygota</taxon>
        <taxon>Neoptera</taxon>
        <taxon>Paraneoptera</taxon>
        <taxon>Hemiptera</taxon>
        <taxon>Sternorrhyncha</taxon>
        <taxon>Aphidomorpha</taxon>
        <taxon>Aphidoidea</taxon>
        <taxon>Aphididae</taxon>
        <taxon>Lachninae</taxon>
        <taxon>Cinara</taxon>
    </lineage>
</organism>
<feature type="non-terminal residue" evidence="1">
    <location>
        <position position="1"/>
    </location>
</feature>
<keyword evidence="2" id="KW-1185">Reference proteome</keyword>
<dbReference type="EMBL" id="CABPRJ010000544">
    <property type="protein sequence ID" value="VVC30865.1"/>
    <property type="molecule type" value="Genomic_DNA"/>
</dbReference>
<evidence type="ECO:0000313" key="2">
    <source>
        <dbReference type="Proteomes" id="UP000325440"/>
    </source>
</evidence>